<dbReference type="EMBL" id="ASPP01000425">
    <property type="protein sequence ID" value="ETO36669.1"/>
    <property type="molecule type" value="Genomic_DNA"/>
</dbReference>
<dbReference type="AlphaFoldDB" id="X6PF37"/>
<reference evidence="1 2" key="1">
    <citation type="journal article" date="2013" name="Curr. Biol.">
        <title>The Genome of the Foraminiferan Reticulomyxa filosa.</title>
        <authorList>
            <person name="Glockner G."/>
            <person name="Hulsmann N."/>
            <person name="Schleicher M."/>
            <person name="Noegel A.A."/>
            <person name="Eichinger L."/>
            <person name="Gallinger C."/>
            <person name="Pawlowski J."/>
            <person name="Sierra R."/>
            <person name="Euteneuer U."/>
            <person name="Pillet L."/>
            <person name="Moustafa A."/>
            <person name="Platzer M."/>
            <person name="Groth M."/>
            <person name="Szafranski K."/>
            <person name="Schliwa M."/>
        </authorList>
    </citation>
    <scope>NUCLEOTIDE SEQUENCE [LARGE SCALE GENOMIC DNA]</scope>
</reference>
<name>X6PF37_RETFI</name>
<evidence type="ECO:0000313" key="2">
    <source>
        <dbReference type="Proteomes" id="UP000023152"/>
    </source>
</evidence>
<organism evidence="1 2">
    <name type="scientific">Reticulomyxa filosa</name>
    <dbReference type="NCBI Taxonomy" id="46433"/>
    <lineage>
        <taxon>Eukaryota</taxon>
        <taxon>Sar</taxon>
        <taxon>Rhizaria</taxon>
        <taxon>Retaria</taxon>
        <taxon>Foraminifera</taxon>
        <taxon>Monothalamids</taxon>
        <taxon>Reticulomyxidae</taxon>
        <taxon>Reticulomyxa</taxon>
    </lineage>
</organism>
<accession>X6PF37</accession>
<comment type="caution">
    <text evidence="1">The sequence shown here is derived from an EMBL/GenBank/DDBJ whole genome shotgun (WGS) entry which is preliminary data.</text>
</comment>
<keyword evidence="2" id="KW-1185">Reference proteome</keyword>
<proteinExistence type="predicted"/>
<sequence length="229" mass="27288">MDLDMNVDAKMDWQIMENVYQSIYQGKIAREDYPNSEQTRKLIERATRKEKRRDKRKEYLEARKEFFCKNFPTLVIGTVNGNQLKIFGKKGKTLATMIKANTFSIFGRRYLCISKNNWRYTLQKIVKKKKCKYCGRSNHVSEDCFHKKDKKRQRCILCKGIKLTENEDKKVEIKQLKNEITELLKSMTEMMAFFQAYTINSGAKHEEEQISFVDEIFTPTKRYLKQDKL</sequence>
<evidence type="ECO:0000313" key="1">
    <source>
        <dbReference type="EMBL" id="ETO36669.1"/>
    </source>
</evidence>
<dbReference type="Proteomes" id="UP000023152">
    <property type="component" value="Unassembled WGS sequence"/>
</dbReference>
<feature type="non-terminal residue" evidence="1">
    <location>
        <position position="229"/>
    </location>
</feature>
<gene>
    <name evidence="1" type="ORF">RFI_00393</name>
</gene>
<protein>
    <submittedName>
        <fullName evidence="1">Uncharacterized protein</fullName>
    </submittedName>
</protein>